<dbReference type="Gene3D" id="3.30.70.420">
    <property type="entry name" value="Hydroxymethylglutaryl-CoA reductase, class I/II, NAD/NADP-binding domain"/>
    <property type="match status" value="1"/>
</dbReference>
<evidence type="ECO:0000256" key="2">
    <source>
        <dbReference type="ARBA" id="ARBA00005084"/>
    </source>
</evidence>
<feature type="transmembrane region" description="Helical" evidence="12">
    <location>
        <begin position="65"/>
        <end position="82"/>
    </location>
</feature>
<dbReference type="PROSITE" id="PS00318">
    <property type="entry name" value="HMG_COA_REDUCTASE_2"/>
    <property type="match status" value="1"/>
</dbReference>
<feature type="region of interest" description="Disordered" evidence="13">
    <location>
        <begin position="894"/>
        <end position="943"/>
    </location>
</feature>
<gene>
    <name evidence="14" type="ORF">OFUS_LOCUS20828</name>
</gene>
<dbReference type="Pfam" id="PF00368">
    <property type="entry name" value="HMG-CoA_red"/>
    <property type="match status" value="1"/>
</dbReference>
<dbReference type="Proteomes" id="UP000749559">
    <property type="component" value="Unassembled WGS sequence"/>
</dbReference>
<dbReference type="SUPFAM" id="SSF82866">
    <property type="entry name" value="Multidrug efflux transporter AcrB transmembrane domain"/>
    <property type="match status" value="1"/>
</dbReference>
<evidence type="ECO:0000256" key="7">
    <source>
        <dbReference type="ARBA" id="ARBA00022989"/>
    </source>
</evidence>
<evidence type="ECO:0000256" key="11">
    <source>
        <dbReference type="ARBA" id="ARBA00049909"/>
    </source>
</evidence>
<evidence type="ECO:0000256" key="13">
    <source>
        <dbReference type="SAM" id="MobiDB-lite"/>
    </source>
</evidence>
<dbReference type="Pfam" id="PF12349">
    <property type="entry name" value="Sterol-sensing"/>
    <property type="match status" value="1"/>
</dbReference>
<dbReference type="NCBIfam" id="TIGR00920">
    <property type="entry name" value="2A060605"/>
    <property type="match status" value="1"/>
</dbReference>
<accession>A0A8J1XRX4</accession>
<dbReference type="Gene3D" id="3.90.770.10">
    <property type="entry name" value="3-hydroxy-3-methylglutaryl-coenzyme A Reductase, Chain A, domain 2"/>
    <property type="match status" value="1"/>
</dbReference>
<protein>
    <recommendedName>
        <fullName evidence="12">3-hydroxy-3-methylglutaryl coenzyme A reductase</fullName>
        <shortName evidence="12">HMG-CoA reductase</shortName>
        <ecNumber evidence="12">1.1.1.34</ecNumber>
    </recommendedName>
</protein>
<evidence type="ECO:0000256" key="12">
    <source>
        <dbReference type="RuleBase" id="RU361219"/>
    </source>
</evidence>
<feature type="transmembrane region" description="Helical" evidence="12">
    <location>
        <begin position="94"/>
        <end position="117"/>
    </location>
</feature>
<keyword evidence="7 12" id="KW-1133">Transmembrane helix</keyword>
<feature type="transmembrane region" description="Helical" evidence="12">
    <location>
        <begin position="206"/>
        <end position="227"/>
    </location>
</feature>
<dbReference type="EMBL" id="CAIIXF020000010">
    <property type="protein sequence ID" value="CAH1796415.1"/>
    <property type="molecule type" value="Genomic_DNA"/>
</dbReference>
<dbReference type="AlphaFoldDB" id="A0A8J1XRX4"/>
<dbReference type="InterPro" id="IPR023076">
    <property type="entry name" value="HMG_CoA_Rdtase_CS"/>
</dbReference>
<dbReference type="SUPFAM" id="SSF56542">
    <property type="entry name" value="Substrate-binding domain of HMG-CoA reductase"/>
    <property type="match status" value="1"/>
</dbReference>
<evidence type="ECO:0000256" key="5">
    <source>
        <dbReference type="ARBA" id="ARBA00022824"/>
    </source>
</evidence>
<dbReference type="FunFam" id="3.90.770.10:FF:000002">
    <property type="entry name" value="3-hydroxy-3-methylglutaryl coenzyme A reductase"/>
    <property type="match status" value="1"/>
</dbReference>
<dbReference type="PROSITE" id="PS50156">
    <property type="entry name" value="SSD"/>
    <property type="match status" value="1"/>
</dbReference>
<dbReference type="PANTHER" id="PTHR10572:SF24">
    <property type="entry name" value="3-HYDROXY-3-METHYLGLUTARYL-COENZYME A REDUCTASE"/>
    <property type="match status" value="1"/>
</dbReference>
<dbReference type="InterPro" id="IPR004554">
    <property type="entry name" value="HMG_CoA_Rdtase_eu_arc"/>
</dbReference>
<dbReference type="InterPro" id="IPR009029">
    <property type="entry name" value="HMG_CoA_Rdtase_sub-bd_dom_sf"/>
</dbReference>
<keyword evidence="10" id="KW-0325">Glycoprotein</keyword>
<dbReference type="InterPro" id="IPR009023">
    <property type="entry name" value="HMG_CoA_Rdtase_NAD(P)-bd_sf"/>
</dbReference>
<evidence type="ECO:0000256" key="3">
    <source>
        <dbReference type="ARBA" id="ARBA00007661"/>
    </source>
</evidence>
<dbReference type="GO" id="GO:0050661">
    <property type="term" value="F:NADP binding"/>
    <property type="evidence" value="ECO:0007669"/>
    <property type="project" value="InterPro"/>
</dbReference>
<dbReference type="FunFam" id="1.10.3270.10:FF:000001">
    <property type="entry name" value="3-hydroxy-3-methylglutaryl coenzyme A reductase"/>
    <property type="match status" value="1"/>
</dbReference>
<evidence type="ECO:0000313" key="14">
    <source>
        <dbReference type="EMBL" id="CAH1796415.1"/>
    </source>
</evidence>
<proteinExistence type="inferred from homology"/>
<dbReference type="CDD" id="cd00643">
    <property type="entry name" value="HMG-CoA_reductase_classI"/>
    <property type="match status" value="1"/>
</dbReference>
<dbReference type="FunFam" id="3.30.70.420:FF:000001">
    <property type="entry name" value="3-hydroxy-3-methylglutaryl coenzyme A reductase"/>
    <property type="match status" value="1"/>
</dbReference>
<dbReference type="Gene3D" id="1.10.3270.10">
    <property type="entry name" value="HMGR, N-terminal domain"/>
    <property type="match status" value="1"/>
</dbReference>
<dbReference type="PRINTS" id="PR00071">
    <property type="entry name" value="HMGCOARDTASE"/>
</dbReference>
<comment type="pathway">
    <text evidence="2 12">Metabolic intermediate biosynthesis; (R)-mevalonate biosynthesis; (R)-mevalonate from acetyl-CoA: step 3/3.</text>
</comment>
<dbReference type="InterPro" id="IPR002202">
    <property type="entry name" value="HMG_CoA_Rdtase"/>
</dbReference>
<dbReference type="GO" id="GO:0004420">
    <property type="term" value="F:hydroxymethylglutaryl-CoA reductase (NADPH) activity"/>
    <property type="evidence" value="ECO:0007669"/>
    <property type="project" value="UniProtKB-EC"/>
</dbReference>
<feature type="transmembrane region" description="Helical" evidence="12">
    <location>
        <begin position="20"/>
        <end position="37"/>
    </location>
</feature>
<dbReference type="GO" id="GO:0005789">
    <property type="term" value="C:endoplasmic reticulum membrane"/>
    <property type="evidence" value="ECO:0007669"/>
    <property type="project" value="UniProtKB-SubCell"/>
</dbReference>
<evidence type="ECO:0000256" key="6">
    <source>
        <dbReference type="ARBA" id="ARBA00022857"/>
    </source>
</evidence>
<dbReference type="InterPro" id="IPR053958">
    <property type="entry name" value="HMGCR/SNAP/NPC1-like_SSD"/>
</dbReference>
<dbReference type="InterPro" id="IPR004816">
    <property type="entry name" value="HMG_CoA_Rdtase_metazoan"/>
</dbReference>
<dbReference type="InterPro" id="IPR023282">
    <property type="entry name" value="HMG_CoA_Rdtase_N"/>
</dbReference>
<feature type="compositionally biased region" description="Low complexity" evidence="13">
    <location>
        <begin position="894"/>
        <end position="917"/>
    </location>
</feature>
<comment type="similarity">
    <text evidence="3 12">Belongs to the HMG-CoA reductase family.</text>
</comment>
<dbReference type="SUPFAM" id="SSF55035">
    <property type="entry name" value="NAD-binding domain of HMG-CoA reductase"/>
    <property type="match status" value="1"/>
</dbReference>
<comment type="catalytic activity">
    <reaction evidence="11">
        <text>(R)-mevalonate + 2 NADP(+) + CoA = (3S)-3-hydroxy-3-methylglutaryl-CoA + 2 NADPH + 2 H(+)</text>
        <dbReference type="Rhea" id="RHEA:15989"/>
        <dbReference type="ChEBI" id="CHEBI:15378"/>
        <dbReference type="ChEBI" id="CHEBI:36464"/>
        <dbReference type="ChEBI" id="CHEBI:43074"/>
        <dbReference type="ChEBI" id="CHEBI:57287"/>
        <dbReference type="ChEBI" id="CHEBI:57783"/>
        <dbReference type="ChEBI" id="CHEBI:58349"/>
        <dbReference type="EC" id="1.1.1.34"/>
    </reaction>
    <physiologicalReaction direction="right-to-left" evidence="11">
        <dbReference type="Rhea" id="RHEA:15991"/>
    </physiologicalReaction>
</comment>
<dbReference type="GO" id="GO:0016126">
    <property type="term" value="P:sterol biosynthetic process"/>
    <property type="evidence" value="ECO:0007669"/>
    <property type="project" value="TreeGrafter"/>
</dbReference>
<evidence type="ECO:0000313" key="15">
    <source>
        <dbReference type="Proteomes" id="UP000749559"/>
    </source>
</evidence>
<dbReference type="UniPathway" id="UPA00058">
    <property type="reaction ID" value="UER00103"/>
</dbReference>
<dbReference type="NCBIfam" id="TIGR00533">
    <property type="entry name" value="HMG_CoA_R_NADP"/>
    <property type="match status" value="1"/>
</dbReference>
<dbReference type="GO" id="GO:0008299">
    <property type="term" value="P:isoprenoid biosynthetic process"/>
    <property type="evidence" value="ECO:0007669"/>
    <property type="project" value="InterPro"/>
</dbReference>
<dbReference type="EC" id="1.1.1.34" evidence="12"/>
<dbReference type="OrthoDB" id="310654at2759"/>
<dbReference type="GO" id="GO:0015936">
    <property type="term" value="P:coenzyme A metabolic process"/>
    <property type="evidence" value="ECO:0007669"/>
    <property type="project" value="InterPro"/>
</dbReference>
<dbReference type="PANTHER" id="PTHR10572">
    <property type="entry name" value="3-HYDROXY-3-METHYLGLUTARYL-COENZYME A REDUCTASE"/>
    <property type="match status" value="1"/>
</dbReference>
<evidence type="ECO:0000256" key="10">
    <source>
        <dbReference type="ARBA" id="ARBA00023180"/>
    </source>
</evidence>
<dbReference type="Gene3D" id="1.20.1640.10">
    <property type="entry name" value="Multidrug efflux transporter AcrB transmembrane domain"/>
    <property type="match status" value="1"/>
</dbReference>
<keyword evidence="4 12" id="KW-0812">Transmembrane</keyword>
<organism evidence="14 15">
    <name type="scientific">Owenia fusiformis</name>
    <name type="common">Polychaete worm</name>
    <dbReference type="NCBI Taxonomy" id="6347"/>
    <lineage>
        <taxon>Eukaryota</taxon>
        <taxon>Metazoa</taxon>
        <taxon>Spiralia</taxon>
        <taxon>Lophotrochozoa</taxon>
        <taxon>Annelida</taxon>
        <taxon>Polychaeta</taxon>
        <taxon>Sedentaria</taxon>
        <taxon>Canalipalpata</taxon>
        <taxon>Sabellida</taxon>
        <taxon>Oweniida</taxon>
        <taxon>Oweniidae</taxon>
        <taxon>Owenia</taxon>
    </lineage>
</organism>
<evidence type="ECO:0000256" key="9">
    <source>
        <dbReference type="ARBA" id="ARBA00023136"/>
    </source>
</evidence>
<keyword evidence="5 12" id="KW-0256">Endoplasmic reticulum</keyword>
<comment type="subcellular location">
    <subcellularLocation>
        <location evidence="1 12">Endoplasmic reticulum membrane</location>
        <topology evidence="1 12">Multi-pass membrane protein</topology>
    </subcellularLocation>
</comment>
<dbReference type="GO" id="GO:0005778">
    <property type="term" value="C:peroxisomal membrane"/>
    <property type="evidence" value="ECO:0007669"/>
    <property type="project" value="TreeGrafter"/>
</dbReference>
<dbReference type="InterPro" id="IPR000731">
    <property type="entry name" value="SSD"/>
</dbReference>
<keyword evidence="15" id="KW-1185">Reference proteome</keyword>
<dbReference type="InterPro" id="IPR023074">
    <property type="entry name" value="HMG_CoA_Rdtase_cat_sf"/>
</dbReference>
<keyword evidence="6 12" id="KW-0521">NADP</keyword>
<name>A0A8J1XRX4_OWEFU</name>
<keyword evidence="9 12" id="KW-0472">Membrane</keyword>
<comment type="caution">
    <text evidence="14">The sequence shown here is derived from an EMBL/GenBank/DDBJ whole genome shotgun (WGS) entry which is preliminary data.</text>
</comment>
<feature type="transmembrane region" description="Helical" evidence="12">
    <location>
        <begin position="170"/>
        <end position="194"/>
    </location>
</feature>
<keyword evidence="8 12" id="KW-0560">Oxidoreductase</keyword>
<dbReference type="PROSITE" id="PS00066">
    <property type="entry name" value="HMG_COA_REDUCTASE_1"/>
    <property type="match status" value="1"/>
</dbReference>
<sequence length="943" mass="102370">MLKWAFMTHGEVCASHPWEVIMGMVTLATVGMSFGLIPGDNDHDDRLCGLNFVCSQGKYTPETDLIILPTITRCVAVIYFYLQFRNLKKTGSKYLLGIIGVFTILSSFVFSFAVVKIMGKDVNGLNEALPFFLLLVDVSRACSLARYALRSRTQEEVRKNIGYGMADIGPIITLDSCVEFLVIGVGTISGVPILQTMSCFGCLSVIVNYIAFMTFYPACLALVLEILREVNDGQPIWQIGQVSALKDDGEKPDPVTQRIKMIMSAGLVLVYARSWSEVTSTKNYTMKNDTAKPIFEQETEWHFYLLGFAKLDRYYMITAILGIVLLLKYLLWDRDFHEIDNTTELVAKDVIIKDEPTFKPTKVNQELRCSNNSNGFSIIVGDSDEDSSEEIDTHNSDCQDTKSSNNMDTLCDNGSDTLSANCVTHSLSTTSSIATSGNQIAVPTDEHPPSNCKVGGPAVSHTMRTVEECKLILSEPDGPSKLTDEEVLSLVNIKHIPAYKLESSLGDPKRGVAIRRKLIQAKLISANPFKSLPYSGYQHYDLVSGACCENVVGYMPVPVGVAGPLLLDDKQYQVPLATTEGALVASTNRGCRALALSGGVTSSLLGNGMTRAPVIRFLSAKMASEAKSWLEKTENFQRLQESFNSTSNFATLQRLQVTQAGRLLFVRIIALTGDAMGMNMISKGAEKALNVLHDYFPDMEVLGLSGNYCTDKKPAAINWIEGRGKSIVCEATIPAEVVTNVLKTSTDKLVELNISKNLIGSAMAGSMGGFNAHAANVVTAMFIATGQDPAQNIASSNCITLLERTGENNEDLYISCTMPSIEVGTIGGGTVLPPQASCLELLGVQGPNKTSPGENATQLARIVCATVLAGELSLMAALAAGHLVKSHLRHNRSQQNITISANSSSSSISEGTENSNNSKREFKQRHKRSRSTSSSDPDHCTPS</sequence>
<evidence type="ECO:0000256" key="8">
    <source>
        <dbReference type="ARBA" id="ARBA00023002"/>
    </source>
</evidence>
<evidence type="ECO:0000256" key="4">
    <source>
        <dbReference type="ARBA" id="ARBA00022692"/>
    </source>
</evidence>
<dbReference type="PROSITE" id="PS01192">
    <property type="entry name" value="HMG_COA_REDUCTASE_3"/>
    <property type="match status" value="1"/>
</dbReference>
<reference evidence="14" key="1">
    <citation type="submission" date="2022-03" db="EMBL/GenBank/DDBJ databases">
        <authorList>
            <person name="Martin C."/>
        </authorList>
    </citation>
    <scope>NUCLEOTIDE SEQUENCE</scope>
</reference>
<evidence type="ECO:0000256" key="1">
    <source>
        <dbReference type="ARBA" id="ARBA00004477"/>
    </source>
</evidence>
<dbReference type="PROSITE" id="PS50065">
    <property type="entry name" value="HMG_COA_REDUCTASE_4"/>
    <property type="match status" value="1"/>
</dbReference>